<dbReference type="InterPro" id="IPR000200">
    <property type="entry name" value="Peptidase_C10"/>
</dbReference>
<evidence type="ECO:0000256" key="4">
    <source>
        <dbReference type="ARBA" id="ARBA00022801"/>
    </source>
</evidence>
<reference evidence="8" key="1">
    <citation type="journal article" date="2019" name="Int. J. Syst. Evol. Microbiol.">
        <title>The Global Catalogue of Microorganisms (GCM) 10K type strain sequencing project: providing services to taxonomists for standard genome sequencing and annotation.</title>
        <authorList>
            <consortium name="The Broad Institute Genomics Platform"/>
            <consortium name="The Broad Institute Genome Sequencing Center for Infectious Disease"/>
            <person name="Wu L."/>
            <person name="Ma J."/>
        </authorList>
    </citation>
    <scope>NUCLEOTIDE SEQUENCE [LARGE SCALE GENOMIC DNA]</scope>
    <source>
        <strain evidence="8">CGMCC 1.15180</strain>
    </source>
</reference>
<proteinExistence type="inferred from homology"/>
<keyword evidence="2" id="KW-0645">Protease</keyword>
<organism evidence="7 8">
    <name type="scientific">Belliella marina</name>
    <dbReference type="NCBI Taxonomy" id="1644146"/>
    <lineage>
        <taxon>Bacteria</taxon>
        <taxon>Pseudomonadati</taxon>
        <taxon>Bacteroidota</taxon>
        <taxon>Cytophagia</taxon>
        <taxon>Cytophagales</taxon>
        <taxon>Cyclobacteriaceae</taxon>
        <taxon>Belliella</taxon>
    </lineage>
</organism>
<sequence length="402" mass="45305">MRKIKHSKSLIILIYLSLFVFSCSMENEFEYTNTLDQENFIELSFVKEIANDIPFTSKNEHLKKRTSEVTFETRTMESIHESKNENGKTSFYIINYVEGGFVILSADKRTEPILGFSEDNKFVVDENSYPLGLKFWINDTKKQITQIQNSNIVQSEREKVAWDKVLSTGTIRTPNATIDPPKCEHTEVLTSGPLLSSTWHQLGGFNDALPFITCSGTNFQVLAGCVPIAMAQVMRHYQHPNNYDWASMPLTSLGATTTTANFIADIHDAIGNMYSGQPMYDCNGTGVSTSANMGNVLKNQFNYSSASWADYNSNVVRSNIANYSRPVILAGDNGTTGHMWVCDGYRSITIYLDDCTGVSFLSFHMNWGWLNGNNNGWYSIDNFNPGNTHFNNNKKMIYNIIP</sequence>
<dbReference type="InterPro" id="IPR038765">
    <property type="entry name" value="Papain-like_cys_pep_sf"/>
</dbReference>
<evidence type="ECO:0000256" key="3">
    <source>
        <dbReference type="ARBA" id="ARBA00022729"/>
    </source>
</evidence>
<keyword evidence="4" id="KW-0378">Hydrolase</keyword>
<dbReference type="Gene3D" id="3.90.70.50">
    <property type="entry name" value="Peptidase C10, streptopain"/>
    <property type="match status" value="2"/>
</dbReference>
<dbReference type="PROSITE" id="PS51257">
    <property type="entry name" value="PROKAR_LIPOPROTEIN"/>
    <property type="match status" value="1"/>
</dbReference>
<dbReference type="RefSeq" id="WP_376889608.1">
    <property type="nucleotide sequence ID" value="NZ_JBHUHR010000050.1"/>
</dbReference>
<gene>
    <name evidence="7" type="ORF">ACFSKL_22590</name>
</gene>
<dbReference type="EMBL" id="JBHUHR010000050">
    <property type="protein sequence ID" value="MFD2037600.1"/>
    <property type="molecule type" value="Genomic_DNA"/>
</dbReference>
<dbReference type="Pfam" id="PF13734">
    <property type="entry name" value="Inhibitor_I69"/>
    <property type="match status" value="1"/>
</dbReference>
<keyword evidence="3" id="KW-0732">Signal</keyword>
<protein>
    <submittedName>
        <fullName evidence="7">C10 family peptidase</fullName>
    </submittedName>
</protein>
<evidence type="ECO:0000313" key="7">
    <source>
        <dbReference type="EMBL" id="MFD2037600.1"/>
    </source>
</evidence>
<evidence type="ECO:0000256" key="2">
    <source>
        <dbReference type="ARBA" id="ARBA00022670"/>
    </source>
</evidence>
<evidence type="ECO:0000259" key="6">
    <source>
        <dbReference type="Pfam" id="PF13734"/>
    </source>
</evidence>
<evidence type="ECO:0000256" key="1">
    <source>
        <dbReference type="ARBA" id="ARBA00009693"/>
    </source>
</evidence>
<accession>A0ABW4VVL1</accession>
<feature type="domain" description="Spi protease inhibitor" evidence="6">
    <location>
        <begin position="60"/>
        <end position="144"/>
    </location>
</feature>
<dbReference type="Proteomes" id="UP001597361">
    <property type="component" value="Unassembled WGS sequence"/>
</dbReference>
<evidence type="ECO:0000313" key="8">
    <source>
        <dbReference type="Proteomes" id="UP001597361"/>
    </source>
</evidence>
<dbReference type="Pfam" id="PF01640">
    <property type="entry name" value="Peptidase_C10"/>
    <property type="match status" value="2"/>
</dbReference>
<keyword evidence="8" id="KW-1185">Reference proteome</keyword>
<comment type="similarity">
    <text evidence="1">Belongs to the peptidase C10 family.</text>
</comment>
<dbReference type="SUPFAM" id="SSF54001">
    <property type="entry name" value="Cysteine proteinases"/>
    <property type="match status" value="1"/>
</dbReference>
<dbReference type="InterPro" id="IPR044934">
    <property type="entry name" value="Streptopain_sf"/>
</dbReference>
<evidence type="ECO:0000256" key="5">
    <source>
        <dbReference type="ARBA" id="ARBA00022807"/>
    </source>
</evidence>
<comment type="caution">
    <text evidence="7">The sequence shown here is derived from an EMBL/GenBank/DDBJ whole genome shotgun (WGS) entry which is preliminary data.</text>
</comment>
<dbReference type="InterPro" id="IPR025896">
    <property type="entry name" value="Spi_Prtas-inh"/>
</dbReference>
<name>A0ABW4VVL1_9BACT</name>
<keyword evidence="5" id="KW-0788">Thiol protease</keyword>